<reference evidence="1 2" key="1">
    <citation type="submission" date="2024-04" db="EMBL/GenBank/DDBJ databases">
        <title>Tritrichomonas musculus Genome.</title>
        <authorList>
            <person name="Alves-Ferreira E."/>
            <person name="Grigg M."/>
            <person name="Lorenzi H."/>
            <person name="Galac M."/>
        </authorList>
    </citation>
    <scope>NUCLEOTIDE SEQUENCE [LARGE SCALE GENOMIC DNA]</scope>
    <source>
        <strain evidence="1 2">EAF2021</strain>
    </source>
</reference>
<gene>
    <name evidence="1" type="ORF">M9Y10_019746</name>
</gene>
<protein>
    <recommendedName>
        <fullName evidence="3">DUF3447 domain-containing protein</fullName>
    </recommendedName>
</protein>
<dbReference type="InterPro" id="IPR036770">
    <property type="entry name" value="Ankyrin_rpt-contain_sf"/>
</dbReference>
<organism evidence="1 2">
    <name type="scientific">Tritrichomonas musculus</name>
    <dbReference type="NCBI Taxonomy" id="1915356"/>
    <lineage>
        <taxon>Eukaryota</taxon>
        <taxon>Metamonada</taxon>
        <taxon>Parabasalia</taxon>
        <taxon>Tritrichomonadida</taxon>
        <taxon>Tritrichomonadidae</taxon>
        <taxon>Tritrichomonas</taxon>
    </lineage>
</organism>
<name>A0ABR2HH84_9EUKA</name>
<keyword evidence="2" id="KW-1185">Reference proteome</keyword>
<evidence type="ECO:0000313" key="1">
    <source>
        <dbReference type="EMBL" id="KAK8847163.1"/>
    </source>
</evidence>
<accession>A0ABR2HH84</accession>
<dbReference type="SUPFAM" id="SSF48403">
    <property type="entry name" value="Ankyrin repeat"/>
    <property type="match status" value="1"/>
</dbReference>
<proteinExistence type="predicted"/>
<evidence type="ECO:0000313" key="2">
    <source>
        <dbReference type="Proteomes" id="UP001470230"/>
    </source>
</evidence>
<evidence type="ECO:0008006" key="3">
    <source>
        <dbReference type="Google" id="ProtNLM"/>
    </source>
</evidence>
<comment type="caution">
    <text evidence="1">The sequence shown here is derived from an EMBL/GenBank/DDBJ whole genome shotgun (WGS) entry which is preliminary data.</text>
</comment>
<dbReference type="EMBL" id="JAPFFF010000028">
    <property type="protein sequence ID" value="KAK8847163.1"/>
    <property type="molecule type" value="Genomic_DNA"/>
</dbReference>
<dbReference type="Proteomes" id="UP001470230">
    <property type="component" value="Unassembled WGS sequence"/>
</dbReference>
<sequence>MSIEEYFDQKKYIQRVLLEYLEGEWNVEENYENFIQVLKDHQVFDNYHELKELLYLINDIGINHRRTNNFIMKIEQIIEQMKNDIIHFFKNSEIFKIFKGNKRLLLFLIEEEIITIDESITAQITSDEFLEKKYSEYFAPEIKQFITEEFIEEHSTRNSCLKNKNFINEVKKEQQEDFYDKRKEGENDTFLCELIRTQKTKDFIAHVNKTYLNLESYIETSIFETNEYLMKDNKKIKIIEYAAFFGSNEIIRYMHKNGVKLTPNMWFYAIHSADAELIKYLEDNLILPPNNTYEDVLLESIKSHHNDVSNYIINYLIEEVEKEITNGIKNESNENLYQCSFEYRNYCFFPKNIKHKSIFYFLCEFDYCTLVKLYLEHENIDIYATIIQKKSMLKIKFDNLIMHKVYRKQIHKINDKTLHNISKKIFFVIRFHI</sequence>